<evidence type="ECO:0000313" key="5">
    <source>
        <dbReference type="EMBL" id="BCJ31267.1"/>
    </source>
</evidence>
<keyword evidence="6" id="KW-1185">Reference proteome</keyword>
<protein>
    <recommendedName>
        <fullName evidence="4">HTH gntR-type domain-containing protein</fullName>
    </recommendedName>
</protein>
<reference evidence="5" key="1">
    <citation type="submission" date="2020-08" db="EMBL/GenBank/DDBJ databases">
        <title>Whole genome shotgun sequence of Actinocatenispora sera NBRC 101916.</title>
        <authorList>
            <person name="Komaki H."/>
            <person name="Tamura T."/>
        </authorList>
    </citation>
    <scope>NUCLEOTIDE SEQUENCE</scope>
    <source>
        <strain evidence="5">NBRC 101916</strain>
    </source>
</reference>
<dbReference type="Proteomes" id="UP000680750">
    <property type="component" value="Chromosome"/>
</dbReference>
<evidence type="ECO:0000256" key="1">
    <source>
        <dbReference type="ARBA" id="ARBA00023015"/>
    </source>
</evidence>
<dbReference type="PROSITE" id="PS50949">
    <property type="entry name" value="HTH_GNTR"/>
    <property type="match status" value="1"/>
</dbReference>
<dbReference type="EMBL" id="AP023354">
    <property type="protein sequence ID" value="BCJ31267.1"/>
    <property type="molecule type" value="Genomic_DNA"/>
</dbReference>
<dbReference type="InterPro" id="IPR036388">
    <property type="entry name" value="WH-like_DNA-bd_sf"/>
</dbReference>
<accession>A0A810L7Q2</accession>
<dbReference type="AlphaFoldDB" id="A0A810L7Q2"/>
<sequence>MSIDPGKPEYVWRQVADVIAARIAAGGYSGRLPSEGDLARDLGVGKNTVRRALVDLRERGLVVTLPQRGTFVATPVRRDGE</sequence>
<evidence type="ECO:0000259" key="4">
    <source>
        <dbReference type="PROSITE" id="PS50949"/>
    </source>
</evidence>
<keyword evidence="2" id="KW-0238">DNA-binding</keyword>
<dbReference type="GO" id="GO:0003677">
    <property type="term" value="F:DNA binding"/>
    <property type="evidence" value="ECO:0007669"/>
    <property type="project" value="UniProtKB-KW"/>
</dbReference>
<dbReference type="PRINTS" id="PR00035">
    <property type="entry name" value="HTHGNTR"/>
</dbReference>
<evidence type="ECO:0000313" key="6">
    <source>
        <dbReference type="Proteomes" id="UP000680750"/>
    </source>
</evidence>
<evidence type="ECO:0000256" key="2">
    <source>
        <dbReference type="ARBA" id="ARBA00023125"/>
    </source>
</evidence>
<dbReference type="GO" id="GO:0045892">
    <property type="term" value="P:negative regulation of DNA-templated transcription"/>
    <property type="evidence" value="ECO:0007669"/>
    <property type="project" value="TreeGrafter"/>
</dbReference>
<proteinExistence type="predicted"/>
<dbReference type="KEGG" id="aser:Asera_53750"/>
<organism evidence="5 6">
    <name type="scientific">Actinocatenispora sera</name>
    <dbReference type="NCBI Taxonomy" id="390989"/>
    <lineage>
        <taxon>Bacteria</taxon>
        <taxon>Bacillati</taxon>
        <taxon>Actinomycetota</taxon>
        <taxon>Actinomycetes</taxon>
        <taxon>Micromonosporales</taxon>
        <taxon>Micromonosporaceae</taxon>
        <taxon>Actinocatenispora</taxon>
    </lineage>
</organism>
<keyword evidence="1" id="KW-0805">Transcription regulation</keyword>
<dbReference type="Pfam" id="PF00392">
    <property type="entry name" value="GntR"/>
    <property type="match status" value="1"/>
</dbReference>
<dbReference type="PANTHER" id="PTHR44846">
    <property type="entry name" value="MANNOSYL-D-GLYCERATE TRANSPORT/METABOLISM SYSTEM REPRESSOR MNGR-RELATED"/>
    <property type="match status" value="1"/>
</dbReference>
<dbReference type="GO" id="GO:0003700">
    <property type="term" value="F:DNA-binding transcription factor activity"/>
    <property type="evidence" value="ECO:0007669"/>
    <property type="project" value="InterPro"/>
</dbReference>
<gene>
    <name evidence="5" type="ORF">Asera_53750</name>
</gene>
<dbReference type="SMART" id="SM00345">
    <property type="entry name" value="HTH_GNTR"/>
    <property type="match status" value="1"/>
</dbReference>
<dbReference type="PANTHER" id="PTHR44846:SF1">
    <property type="entry name" value="MANNOSYL-D-GLYCERATE TRANSPORT_METABOLISM SYSTEM REPRESSOR MNGR-RELATED"/>
    <property type="match status" value="1"/>
</dbReference>
<name>A0A810L7Q2_9ACTN</name>
<dbReference type="RefSeq" id="WP_030444435.1">
    <property type="nucleotide sequence ID" value="NZ_AP023354.1"/>
</dbReference>
<dbReference type="InterPro" id="IPR050679">
    <property type="entry name" value="Bact_HTH_transcr_reg"/>
</dbReference>
<evidence type="ECO:0000256" key="3">
    <source>
        <dbReference type="ARBA" id="ARBA00023163"/>
    </source>
</evidence>
<dbReference type="Gene3D" id="1.10.10.10">
    <property type="entry name" value="Winged helix-like DNA-binding domain superfamily/Winged helix DNA-binding domain"/>
    <property type="match status" value="1"/>
</dbReference>
<dbReference type="InterPro" id="IPR000524">
    <property type="entry name" value="Tscrpt_reg_HTH_GntR"/>
</dbReference>
<dbReference type="CDD" id="cd07377">
    <property type="entry name" value="WHTH_GntR"/>
    <property type="match status" value="1"/>
</dbReference>
<dbReference type="SUPFAM" id="SSF46785">
    <property type="entry name" value="Winged helix' DNA-binding domain"/>
    <property type="match status" value="1"/>
</dbReference>
<feature type="domain" description="HTH gntR-type" evidence="4">
    <location>
        <begin position="9"/>
        <end position="75"/>
    </location>
</feature>
<keyword evidence="3" id="KW-0804">Transcription</keyword>
<dbReference type="InterPro" id="IPR036390">
    <property type="entry name" value="WH_DNA-bd_sf"/>
</dbReference>